<dbReference type="Proteomes" id="UP000423756">
    <property type="component" value="Unassembled WGS sequence"/>
</dbReference>
<name>A0A7V7TF66_9VIBR</name>
<dbReference type="AlphaFoldDB" id="A0A7V7TF66"/>
<protein>
    <submittedName>
        <fullName evidence="1">Uncharacterized protein</fullName>
    </submittedName>
</protein>
<proteinExistence type="predicted"/>
<evidence type="ECO:0000313" key="1">
    <source>
        <dbReference type="EMBL" id="KAB0476564.1"/>
    </source>
</evidence>
<dbReference type="GeneID" id="77344865"/>
<comment type="caution">
    <text evidence="1">The sequence shown here is derived from an EMBL/GenBank/DDBJ whole genome shotgun (WGS) entry which is preliminary data.</text>
</comment>
<gene>
    <name evidence="1" type="ORF">F7Q91_19180</name>
</gene>
<dbReference type="InterPro" id="IPR058979">
    <property type="entry name" value="LysC-like"/>
</dbReference>
<dbReference type="EMBL" id="VZPX01000047">
    <property type="protein sequence ID" value="KAB0476564.1"/>
    <property type="molecule type" value="Genomic_DNA"/>
</dbReference>
<sequence length="65" mass="7473">MTQTRDVVVLPPAAYLTPCEIPFDSPPLTRDEAVERDLIWKGALEKCGQKPDKIKQWYQDKQADK</sequence>
<reference evidence="1 2" key="1">
    <citation type="submission" date="2019-09" db="EMBL/GenBank/DDBJ databases">
        <title>Draft genome sequences of 48 bacterial type strains from the CCUG.</title>
        <authorList>
            <person name="Tunovic T."/>
            <person name="Pineiro-Iglesias B."/>
            <person name="Unosson C."/>
            <person name="Inganas E."/>
            <person name="Ohlen M."/>
            <person name="Cardew S."/>
            <person name="Jensie-Markopoulos S."/>
            <person name="Salva-Serra F."/>
            <person name="Jaen-Luchoro D."/>
            <person name="Karlsson R."/>
            <person name="Svensson-Stadler L."/>
            <person name="Chun J."/>
            <person name="Moore E."/>
        </authorList>
    </citation>
    <scope>NUCLEOTIDE SEQUENCE [LARGE SCALE GENOMIC DNA]</scope>
    <source>
        <strain evidence="1 2">CCUG 48643</strain>
    </source>
</reference>
<accession>A0A7V7TF66</accession>
<organism evidence="1 2">
    <name type="scientific">Vibrio chagasii</name>
    <dbReference type="NCBI Taxonomy" id="170679"/>
    <lineage>
        <taxon>Bacteria</taxon>
        <taxon>Pseudomonadati</taxon>
        <taxon>Pseudomonadota</taxon>
        <taxon>Gammaproteobacteria</taxon>
        <taxon>Vibrionales</taxon>
        <taxon>Vibrionaceae</taxon>
        <taxon>Vibrio</taxon>
    </lineage>
</organism>
<dbReference type="RefSeq" id="WP_140347661.1">
    <property type="nucleotide sequence ID" value="NZ_AP025468.1"/>
</dbReference>
<dbReference type="Pfam" id="PF23793">
    <property type="entry name" value="LysC"/>
    <property type="match status" value="1"/>
</dbReference>
<evidence type="ECO:0000313" key="2">
    <source>
        <dbReference type="Proteomes" id="UP000423756"/>
    </source>
</evidence>